<proteinExistence type="predicted"/>
<organism evidence="3 4">
    <name type="scientific">Streptosporangium algeriense</name>
    <dbReference type="NCBI Taxonomy" id="1682748"/>
    <lineage>
        <taxon>Bacteria</taxon>
        <taxon>Bacillati</taxon>
        <taxon>Actinomycetota</taxon>
        <taxon>Actinomycetes</taxon>
        <taxon>Streptosporangiales</taxon>
        <taxon>Streptosporangiaceae</taxon>
        <taxon>Streptosporangium</taxon>
    </lineage>
</organism>
<gene>
    <name evidence="3" type="ORF">ACFQ08_04100</name>
</gene>
<reference evidence="4" key="1">
    <citation type="journal article" date="2019" name="Int. J. Syst. Evol. Microbiol.">
        <title>The Global Catalogue of Microorganisms (GCM) 10K type strain sequencing project: providing services to taxonomists for standard genome sequencing and annotation.</title>
        <authorList>
            <consortium name="The Broad Institute Genomics Platform"/>
            <consortium name="The Broad Institute Genome Sequencing Center for Infectious Disease"/>
            <person name="Wu L."/>
            <person name="Ma J."/>
        </authorList>
    </citation>
    <scope>NUCLEOTIDE SEQUENCE [LARGE SCALE GENOMIC DNA]</scope>
    <source>
        <strain evidence="4">CCUG 62974</strain>
    </source>
</reference>
<comment type="caution">
    <text evidence="3">The sequence shown here is derived from an EMBL/GenBank/DDBJ whole genome shotgun (WGS) entry which is preliminary data.</text>
</comment>
<protein>
    <submittedName>
        <fullName evidence="3">RHS repeat domain-containing protein</fullName>
    </submittedName>
</protein>
<dbReference type="NCBIfam" id="TIGR01643">
    <property type="entry name" value="YD_repeat_2x"/>
    <property type="match status" value="1"/>
</dbReference>
<evidence type="ECO:0000313" key="4">
    <source>
        <dbReference type="Proteomes" id="UP001597024"/>
    </source>
</evidence>
<feature type="domain" description="DUF6531" evidence="2">
    <location>
        <begin position="216"/>
        <end position="286"/>
    </location>
</feature>
<dbReference type="InterPro" id="IPR006530">
    <property type="entry name" value="YD"/>
</dbReference>
<name>A0ABW3DLD3_9ACTN</name>
<dbReference type="Pfam" id="PF05593">
    <property type="entry name" value="RHS_repeat"/>
    <property type="match status" value="1"/>
</dbReference>
<dbReference type="InterPro" id="IPR031325">
    <property type="entry name" value="RHS_repeat"/>
</dbReference>
<keyword evidence="4" id="KW-1185">Reference proteome</keyword>
<accession>A0ABW3DLD3</accession>
<dbReference type="Pfam" id="PF20148">
    <property type="entry name" value="DUF6531"/>
    <property type="match status" value="1"/>
</dbReference>
<dbReference type="InterPro" id="IPR045351">
    <property type="entry name" value="DUF6531"/>
</dbReference>
<dbReference type="EMBL" id="JBHTHX010000067">
    <property type="protein sequence ID" value="MFD0883737.1"/>
    <property type="molecule type" value="Genomic_DNA"/>
</dbReference>
<evidence type="ECO:0000259" key="2">
    <source>
        <dbReference type="Pfam" id="PF20148"/>
    </source>
</evidence>
<feature type="region of interest" description="Disordered" evidence="1">
    <location>
        <begin position="1"/>
        <end position="76"/>
    </location>
</feature>
<evidence type="ECO:0000256" key="1">
    <source>
        <dbReference type="SAM" id="MobiDB-lite"/>
    </source>
</evidence>
<sequence>MWGSAEGLPHLVDTKVTQPEDAISRGTKKTTPPSKKKTRTKAKRPPKALPLDRRSFSAARKQTRQSNQKGAGSGVLLPDTRKTLSLGGIWITSYYPEDQAQVDTLTPELRAYGYNAGIGHGPYEYQYKVCPLSDDGQVGTCEVSAWLYWIEPRWTVPAGVLEWGKLYTWEVSARDTGTGEVGTVDDLTFTTGVRQPFVGSQLAARGVNGQEFHQFAGNYTTTFTDASIATVGPPLSVVRSYNSLDPRADGMFGAGWSTRFDMKIQPEDGTSRTLMVTYPDGRKLRFAEKPVSPPSGAGDPVFFQAPPGIHATLATVTGGGWRLMDKSSTSYLFDAQGRLTKVTDNRGRAQALTYGTGGKLTKVTATGGRSLTFAWAGERVTTVTTDLVGGQPLTWTYTYDGQRLSQVCSPTAAPNCTTYGYATGSRYREAVLDDRPVAYWRMGDVRSGGGEGGPYSCFPDETNLVGCAYVPQGVETGKPGALLIFNS</sequence>
<evidence type="ECO:0000313" key="3">
    <source>
        <dbReference type="EMBL" id="MFD0883737.1"/>
    </source>
</evidence>
<dbReference type="Proteomes" id="UP001597024">
    <property type="component" value="Unassembled WGS sequence"/>
</dbReference>
<feature type="compositionally biased region" description="Basic residues" evidence="1">
    <location>
        <begin position="34"/>
        <end position="46"/>
    </location>
</feature>
<dbReference type="Gene3D" id="2.180.10.10">
    <property type="entry name" value="RHS repeat-associated core"/>
    <property type="match status" value="1"/>
</dbReference>